<evidence type="ECO:0000259" key="1">
    <source>
        <dbReference type="PROSITE" id="PS51094"/>
    </source>
</evidence>
<dbReference type="STRING" id="500633.CLOHIR_02182"/>
<dbReference type="PANTHER" id="PTHR47738:SF2">
    <property type="entry name" value="PTS SYSTEM FRUCTOSE-LIKE EIIA COMPONENT"/>
    <property type="match status" value="1"/>
</dbReference>
<evidence type="ECO:0000313" key="2">
    <source>
        <dbReference type="EMBL" id="EEA84164.1"/>
    </source>
</evidence>
<dbReference type="InterPro" id="IPR002178">
    <property type="entry name" value="PTS_EIIA_type-2_dom"/>
</dbReference>
<organism evidence="2 3">
    <name type="scientific">Peptacetobacter hiranonis (strain DSM 13275 / JCM 10541 / KCTC 15199 / TO-931)</name>
    <name type="common">Clostridium hiranonis</name>
    <dbReference type="NCBI Taxonomy" id="500633"/>
    <lineage>
        <taxon>Bacteria</taxon>
        <taxon>Bacillati</taxon>
        <taxon>Bacillota</taxon>
        <taxon>Clostridia</taxon>
        <taxon>Peptostreptococcales</taxon>
        <taxon>Peptostreptococcaceae</taxon>
        <taxon>Peptacetobacter</taxon>
    </lineage>
</organism>
<dbReference type="Gene3D" id="3.40.930.10">
    <property type="entry name" value="Mannitol-specific EII, Chain A"/>
    <property type="match status" value="1"/>
</dbReference>
<proteinExistence type="predicted"/>
<evidence type="ECO:0000313" key="3">
    <source>
        <dbReference type="Proteomes" id="UP000003178"/>
    </source>
</evidence>
<dbReference type="RefSeq" id="WP_006441020.1">
    <property type="nucleotide sequence ID" value="NZ_DS995361.1"/>
</dbReference>
<dbReference type="GO" id="GO:0016740">
    <property type="term" value="F:transferase activity"/>
    <property type="evidence" value="ECO:0007669"/>
    <property type="project" value="UniProtKB-KW"/>
</dbReference>
<dbReference type="InterPro" id="IPR016152">
    <property type="entry name" value="PTrfase/Anion_transptr"/>
</dbReference>
<keyword evidence="2" id="KW-0670">Pyruvate</keyword>
<keyword evidence="3" id="KW-1185">Reference proteome</keyword>
<dbReference type="PANTHER" id="PTHR47738">
    <property type="entry name" value="PTS SYSTEM FRUCTOSE-LIKE EIIA COMPONENT-RELATED"/>
    <property type="match status" value="1"/>
</dbReference>
<sequence>MKESIILNFDLNEKYISKEELFKEITKLLHNNNCIELENKFLEELLYRESLGSTAIGNEFAIPHATYEKGANIPCIIVCKLKYSIKWDDAGKFFVKNIILFANPKLEVNKKGLKLMASICRTLANEEICIKMSNMKCSKEMANFIYDKIK</sequence>
<dbReference type="SUPFAM" id="SSF55804">
    <property type="entry name" value="Phoshotransferase/anion transport protein"/>
    <property type="match status" value="1"/>
</dbReference>
<dbReference type="AlphaFoldDB" id="B6G220"/>
<dbReference type="Proteomes" id="UP000003178">
    <property type="component" value="Unassembled WGS sequence"/>
</dbReference>
<reference evidence="2 3" key="1">
    <citation type="submission" date="2008-09" db="EMBL/GenBank/DDBJ databases">
        <authorList>
            <person name="Fulton L."/>
            <person name="Clifton S."/>
            <person name="Fulton B."/>
            <person name="Xu J."/>
            <person name="Minx P."/>
            <person name="Pepin K.H."/>
            <person name="Johnson M."/>
            <person name="Thiruvilangam P."/>
            <person name="Bhonagiri V."/>
            <person name="Nash W.E."/>
            <person name="Mardis E.R."/>
            <person name="Wilson R.K."/>
        </authorList>
    </citation>
    <scope>NUCLEOTIDE SEQUENCE [LARGE SCALE GENOMIC DNA]</scope>
    <source>
        <strain evidence="2 3">DSM 13275</strain>
    </source>
</reference>
<dbReference type="InterPro" id="IPR051541">
    <property type="entry name" value="PTS_SugarTrans_NitroReg"/>
</dbReference>
<accession>B6G220</accession>
<dbReference type="EMBL" id="ABWP01000086">
    <property type="protein sequence ID" value="EEA84164.1"/>
    <property type="molecule type" value="Genomic_DNA"/>
</dbReference>
<dbReference type="Pfam" id="PF00359">
    <property type="entry name" value="PTS_EIIA_2"/>
    <property type="match status" value="1"/>
</dbReference>
<name>B6G220_PEPHT</name>
<reference evidence="2 3" key="2">
    <citation type="submission" date="2008-10" db="EMBL/GenBank/DDBJ databases">
        <title>Draft genome sequence of Clostridium hiranonis (DSM 13275).</title>
        <authorList>
            <person name="Sudarsanam P."/>
            <person name="Ley R."/>
            <person name="Guruge J."/>
            <person name="Turnbaugh P.J."/>
            <person name="Mahowald M."/>
            <person name="Liep D."/>
            <person name="Gordon J."/>
        </authorList>
    </citation>
    <scope>NUCLEOTIDE SEQUENCE [LARGE SCALE GENOMIC DNA]</scope>
    <source>
        <strain evidence="2 3">DSM 13275</strain>
    </source>
</reference>
<dbReference type="PROSITE" id="PS51094">
    <property type="entry name" value="PTS_EIIA_TYPE_2"/>
    <property type="match status" value="1"/>
</dbReference>
<feature type="domain" description="PTS EIIA type-2" evidence="1">
    <location>
        <begin position="1"/>
        <end position="148"/>
    </location>
</feature>
<dbReference type="OrthoDB" id="3175596at2"/>
<protein>
    <submittedName>
        <fullName evidence="2">Phosphoenolpyruvate-dependent sugar phosphotransferase system, EIIA 2</fullName>
    </submittedName>
</protein>
<keyword evidence="2" id="KW-0808">Transferase</keyword>
<gene>
    <name evidence="2" type="ORF">CLOHIR_02182</name>
</gene>
<comment type="caution">
    <text evidence="2">The sequence shown here is derived from an EMBL/GenBank/DDBJ whole genome shotgun (WGS) entry which is preliminary data.</text>
</comment>
<dbReference type="HOGENOM" id="CLU_072531_5_1_9"/>
<dbReference type="eggNOG" id="COG1762">
    <property type="taxonomic scope" value="Bacteria"/>
</dbReference>